<feature type="non-terminal residue" evidence="1">
    <location>
        <position position="62"/>
    </location>
</feature>
<comment type="caution">
    <text evidence="1">The sequence shown here is derived from an EMBL/GenBank/DDBJ whole genome shotgun (WGS) entry which is preliminary data.</text>
</comment>
<accession>A0A9X9LQC7</accession>
<evidence type="ECO:0000313" key="1">
    <source>
        <dbReference type="EMBL" id="VCW79234.1"/>
    </source>
</evidence>
<organism evidence="1 2">
    <name type="scientific">Gulo gulo</name>
    <name type="common">Wolverine</name>
    <name type="synonym">Gluton</name>
    <dbReference type="NCBI Taxonomy" id="48420"/>
    <lineage>
        <taxon>Eukaryota</taxon>
        <taxon>Metazoa</taxon>
        <taxon>Chordata</taxon>
        <taxon>Craniata</taxon>
        <taxon>Vertebrata</taxon>
        <taxon>Euteleostomi</taxon>
        <taxon>Mammalia</taxon>
        <taxon>Eutheria</taxon>
        <taxon>Laurasiatheria</taxon>
        <taxon>Carnivora</taxon>
        <taxon>Caniformia</taxon>
        <taxon>Musteloidea</taxon>
        <taxon>Mustelidae</taxon>
        <taxon>Guloninae</taxon>
        <taxon>Gulo</taxon>
    </lineage>
</organism>
<feature type="non-terminal residue" evidence="1">
    <location>
        <position position="1"/>
    </location>
</feature>
<dbReference type="AlphaFoldDB" id="A0A9X9LQC7"/>
<sequence length="62" mass="6740">GERLPHRRGQGRSFRISGSCGGPKCTKLLAAQAGSHSLGRLRHRVSLPQRPGLWPPSPCRTL</sequence>
<dbReference type="Proteomes" id="UP000269945">
    <property type="component" value="Unassembled WGS sequence"/>
</dbReference>
<evidence type="ECO:0000313" key="2">
    <source>
        <dbReference type="Proteomes" id="UP000269945"/>
    </source>
</evidence>
<dbReference type="EMBL" id="CYRY02011587">
    <property type="protein sequence ID" value="VCW79234.1"/>
    <property type="molecule type" value="Genomic_DNA"/>
</dbReference>
<reference evidence="1 2" key="1">
    <citation type="submission" date="2018-10" db="EMBL/GenBank/DDBJ databases">
        <authorList>
            <person name="Ekblom R."/>
            <person name="Jareborg N."/>
        </authorList>
    </citation>
    <scope>NUCLEOTIDE SEQUENCE [LARGE SCALE GENOMIC DNA]</scope>
    <source>
        <tissue evidence="1">Muscle</tissue>
    </source>
</reference>
<protein>
    <submittedName>
        <fullName evidence="1">Uncharacterized protein</fullName>
    </submittedName>
</protein>
<gene>
    <name evidence="1" type="ORF">BN2614_LOCUS2</name>
</gene>
<name>A0A9X9LQC7_GULGU</name>
<proteinExistence type="predicted"/>
<keyword evidence="2" id="KW-1185">Reference proteome</keyword>